<comment type="caution">
    <text evidence="1">The sequence shown here is derived from an EMBL/GenBank/DDBJ whole genome shotgun (WGS) entry which is preliminary data.</text>
</comment>
<keyword evidence="2" id="KW-1185">Reference proteome</keyword>
<dbReference type="EMBL" id="CM046395">
    <property type="protein sequence ID" value="KAI8542633.1"/>
    <property type="molecule type" value="Genomic_DNA"/>
</dbReference>
<protein>
    <submittedName>
        <fullName evidence="1">Uncharacterized protein</fullName>
    </submittedName>
</protein>
<name>A0ACC0MQQ7_RHOML</name>
<accession>A0ACC0MQQ7</accession>
<proteinExistence type="predicted"/>
<dbReference type="Proteomes" id="UP001062846">
    <property type="component" value="Chromosome 8"/>
</dbReference>
<evidence type="ECO:0000313" key="2">
    <source>
        <dbReference type="Proteomes" id="UP001062846"/>
    </source>
</evidence>
<organism evidence="1 2">
    <name type="scientific">Rhododendron molle</name>
    <name type="common">Chinese azalea</name>
    <name type="synonym">Azalea mollis</name>
    <dbReference type="NCBI Taxonomy" id="49168"/>
    <lineage>
        <taxon>Eukaryota</taxon>
        <taxon>Viridiplantae</taxon>
        <taxon>Streptophyta</taxon>
        <taxon>Embryophyta</taxon>
        <taxon>Tracheophyta</taxon>
        <taxon>Spermatophyta</taxon>
        <taxon>Magnoliopsida</taxon>
        <taxon>eudicotyledons</taxon>
        <taxon>Gunneridae</taxon>
        <taxon>Pentapetalae</taxon>
        <taxon>asterids</taxon>
        <taxon>Ericales</taxon>
        <taxon>Ericaceae</taxon>
        <taxon>Ericoideae</taxon>
        <taxon>Rhodoreae</taxon>
        <taxon>Rhododendron</taxon>
    </lineage>
</organism>
<reference evidence="1" key="1">
    <citation type="submission" date="2022-02" db="EMBL/GenBank/DDBJ databases">
        <title>Plant Genome Project.</title>
        <authorList>
            <person name="Zhang R.-G."/>
        </authorList>
    </citation>
    <scope>NUCLEOTIDE SEQUENCE</scope>
    <source>
        <strain evidence="1">AT1</strain>
    </source>
</reference>
<sequence length="116" mass="12545">MSVAVVPGEMISGRTKPVQGFGEGKGVVIEEETPESPVTYLEEDIAFRPAATVVTSSSHMPITKYDVAEHLPDEMLAKLLEDNPTIGKLVLKAKEDRARAIEASEATEQPRGRKLG</sequence>
<evidence type="ECO:0000313" key="1">
    <source>
        <dbReference type="EMBL" id="KAI8542633.1"/>
    </source>
</evidence>
<gene>
    <name evidence="1" type="ORF">RHMOL_Rhmol08G0152800</name>
</gene>